<comment type="caution">
    <text evidence="1">The sequence shown here is derived from an EMBL/GenBank/DDBJ whole genome shotgun (WGS) entry which is preliminary data.</text>
</comment>
<dbReference type="InterPro" id="IPR004158">
    <property type="entry name" value="DUF247_pln"/>
</dbReference>
<organism evidence="1 2">
    <name type="scientific">Dendrobium chrysotoxum</name>
    <name type="common">Orchid</name>
    <dbReference type="NCBI Taxonomy" id="161865"/>
    <lineage>
        <taxon>Eukaryota</taxon>
        <taxon>Viridiplantae</taxon>
        <taxon>Streptophyta</taxon>
        <taxon>Embryophyta</taxon>
        <taxon>Tracheophyta</taxon>
        <taxon>Spermatophyta</taxon>
        <taxon>Magnoliopsida</taxon>
        <taxon>Liliopsida</taxon>
        <taxon>Asparagales</taxon>
        <taxon>Orchidaceae</taxon>
        <taxon>Epidendroideae</taxon>
        <taxon>Malaxideae</taxon>
        <taxon>Dendrobiinae</taxon>
        <taxon>Dendrobium</taxon>
    </lineage>
</organism>
<sequence>MAEEWILDLTKELQLPQNPPARKIGFKSIYRVPKILTNVNSQAHEPKFASFGPYHHNLRHLGPMEQHKHRALIQFLRRVKIYMLR</sequence>
<evidence type="ECO:0000313" key="1">
    <source>
        <dbReference type="EMBL" id="KAH0449450.1"/>
    </source>
</evidence>
<proteinExistence type="predicted"/>
<reference evidence="1 2" key="1">
    <citation type="journal article" date="2021" name="Hortic Res">
        <title>Chromosome-scale assembly of the Dendrobium chrysotoxum genome enhances the understanding of orchid evolution.</title>
        <authorList>
            <person name="Zhang Y."/>
            <person name="Zhang G.Q."/>
            <person name="Zhang D."/>
            <person name="Liu X.D."/>
            <person name="Xu X.Y."/>
            <person name="Sun W.H."/>
            <person name="Yu X."/>
            <person name="Zhu X."/>
            <person name="Wang Z.W."/>
            <person name="Zhao X."/>
            <person name="Zhong W.Y."/>
            <person name="Chen H."/>
            <person name="Yin W.L."/>
            <person name="Huang T."/>
            <person name="Niu S.C."/>
            <person name="Liu Z.J."/>
        </authorList>
    </citation>
    <scope>NUCLEOTIDE SEQUENCE [LARGE SCALE GENOMIC DNA]</scope>
    <source>
        <strain evidence="1">Lindl</strain>
    </source>
</reference>
<dbReference type="PANTHER" id="PTHR31170:SF18">
    <property type="entry name" value="(WILD MALAYSIAN BANANA) HYPOTHETICAL PROTEIN"/>
    <property type="match status" value="1"/>
</dbReference>
<dbReference type="PANTHER" id="PTHR31170">
    <property type="entry name" value="BNAC04G53230D PROTEIN"/>
    <property type="match status" value="1"/>
</dbReference>
<accession>A0AAV7G1A2</accession>
<evidence type="ECO:0000313" key="2">
    <source>
        <dbReference type="Proteomes" id="UP000775213"/>
    </source>
</evidence>
<gene>
    <name evidence="1" type="ORF">IEQ34_020142</name>
</gene>
<protein>
    <submittedName>
        <fullName evidence="1">Uncharacterized protein</fullName>
    </submittedName>
</protein>
<dbReference type="AlphaFoldDB" id="A0AAV7G1A2"/>
<name>A0AAV7G1A2_DENCH</name>
<dbReference type="EMBL" id="JAGFBR010000018">
    <property type="protein sequence ID" value="KAH0449450.1"/>
    <property type="molecule type" value="Genomic_DNA"/>
</dbReference>
<dbReference type="Proteomes" id="UP000775213">
    <property type="component" value="Unassembled WGS sequence"/>
</dbReference>
<dbReference type="Pfam" id="PF03140">
    <property type="entry name" value="DUF247"/>
    <property type="match status" value="1"/>
</dbReference>
<keyword evidence="2" id="KW-1185">Reference proteome</keyword>